<evidence type="ECO:0000313" key="3">
    <source>
        <dbReference type="EMBL" id="AXE24677.1"/>
    </source>
</evidence>
<dbReference type="Proteomes" id="UP000252004">
    <property type="component" value="Chromosome"/>
</dbReference>
<dbReference type="InterPro" id="IPR001387">
    <property type="entry name" value="Cro/C1-type_HTH"/>
</dbReference>
<organism evidence="3 4">
    <name type="scientific">Streptomyces globosus</name>
    <dbReference type="NCBI Taxonomy" id="68209"/>
    <lineage>
        <taxon>Bacteria</taxon>
        <taxon>Bacillati</taxon>
        <taxon>Actinomycetota</taxon>
        <taxon>Actinomycetes</taxon>
        <taxon>Kitasatosporales</taxon>
        <taxon>Streptomycetaceae</taxon>
        <taxon>Streptomyces</taxon>
    </lineage>
</organism>
<dbReference type="AlphaFoldDB" id="A0A344U1A6"/>
<dbReference type="InterPro" id="IPR049052">
    <property type="entry name" value="nSTAND1"/>
</dbReference>
<reference evidence="3 4" key="1">
    <citation type="submission" date="2018-01" db="EMBL/GenBank/DDBJ databases">
        <title>Draft genome Sequence of streptomyces globosus LZH-48.</title>
        <authorList>
            <person name="Ran K."/>
            <person name="Li Z."/>
            <person name="Wei S."/>
            <person name="Dong R."/>
        </authorList>
    </citation>
    <scope>NUCLEOTIDE SEQUENCE [LARGE SCALE GENOMIC DNA]</scope>
    <source>
        <strain evidence="3 4">LZH-48</strain>
    </source>
</reference>
<feature type="compositionally biased region" description="Pro residues" evidence="1">
    <location>
        <begin position="15"/>
        <end position="24"/>
    </location>
</feature>
<protein>
    <recommendedName>
        <fullName evidence="2">Novel STAND NTPase 1 domain-containing protein</fullName>
    </recommendedName>
</protein>
<dbReference type="CDD" id="cd00093">
    <property type="entry name" value="HTH_XRE"/>
    <property type="match status" value="1"/>
</dbReference>
<dbReference type="EMBL" id="CP030862">
    <property type="protein sequence ID" value="AXE24677.1"/>
    <property type="molecule type" value="Genomic_DNA"/>
</dbReference>
<proteinExistence type="predicted"/>
<feature type="region of interest" description="Disordered" evidence="1">
    <location>
        <begin position="1"/>
        <end position="32"/>
    </location>
</feature>
<dbReference type="InterPro" id="IPR027417">
    <property type="entry name" value="P-loop_NTPase"/>
</dbReference>
<dbReference type="SUPFAM" id="SSF52540">
    <property type="entry name" value="P-loop containing nucleoside triphosphate hydrolases"/>
    <property type="match status" value="1"/>
</dbReference>
<feature type="domain" description="Novel STAND NTPase 1" evidence="2">
    <location>
        <begin position="124"/>
        <end position="420"/>
    </location>
</feature>
<name>A0A344U1A6_9ACTN</name>
<evidence type="ECO:0000259" key="2">
    <source>
        <dbReference type="Pfam" id="PF20703"/>
    </source>
</evidence>
<evidence type="ECO:0000313" key="4">
    <source>
        <dbReference type="Proteomes" id="UP000252004"/>
    </source>
</evidence>
<feature type="compositionally biased region" description="Low complexity" evidence="1">
    <location>
        <begin position="1"/>
        <end position="14"/>
    </location>
</feature>
<dbReference type="OrthoDB" id="134501at2"/>
<keyword evidence="4" id="KW-1185">Reference proteome</keyword>
<evidence type="ECO:0000256" key="1">
    <source>
        <dbReference type="SAM" id="MobiDB-lite"/>
    </source>
</evidence>
<accession>A0A344U1A6</accession>
<gene>
    <name evidence="3" type="ORF">C0216_15480</name>
</gene>
<dbReference type="Pfam" id="PF20703">
    <property type="entry name" value="nSTAND1"/>
    <property type="match status" value="1"/>
</dbReference>
<dbReference type="KEGG" id="sgz:C0216_15480"/>
<sequence>MPPPEAGRAAAGGPWAPPGPPTPDAPAAAPSPREEFAAGLTRLREEAGLTVRVLAARVESPGAHTTIGGWLAGQSLPSLGSLPLFRRVLEELGVTDPADAGRWLERLADLRRSRTPRAARGVVPYRGLARFEEHHAEWFFGRDRMRDAVVERLLADGPDLPHLLVGASGSGKSSLLRAGVLPVLRAAHGFVPCLPAPGRAPASELVRAVRAVTGGADAVPDDPAGLTGHLRDWAERRDVRVLVAVDQFEEVFTVCREPAERERFLALLAALPCPRVHVLGALRADFYAQALQEPALAAALQRGQIVVGALTAEEIRSAVHGPAARAGLAVDEGFADLLAADLRDSGAGGLPLLSHALLSTWERGRGSVLAIADYRAGGGMSAAVSASAEEAYAALSESRRALARTLFLRMVTVGDGVPDTAGCCRCPAPPPPPATGAVRAPRRCTRCWSASSTGAWSGWTATAPGSRTRRS</sequence>